<name>W7DYP3_9LIST</name>
<gene>
    <name evidence="1" type="ORF">MCOL2_08906</name>
</gene>
<dbReference type="EMBL" id="AODM01000030">
    <property type="protein sequence ID" value="EUJ56633.1"/>
    <property type="molecule type" value="Genomic_DNA"/>
</dbReference>
<dbReference type="Proteomes" id="UP000019241">
    <property type="component" value="Unassembled WGS sequence"/>
</dbReference>
<dbReference type="PATRIC" id="fig|1265822.4.peg.1810"/>
<dbReference type="AlphaFoldDB" id="W7DYP3"/>
<organism evidence="1 2">
    <name type="scientific">Listeria fleischmannii FSL S10-1203</name>
    <dbReference type="NCBI Taxonomy" id="1265822"/>
    <lineage>
        <taxon>Bacteria</taxon>
        <taxon>Bacillati</taxon>
        <taxon>Bacillota</taxon>
        <taxon>Bacilli</taxon>
        <taxon>Bacillales</taxon>
        <taxon>Listeriaceae</taxon>
        <taxon>Listeria</taxon>
    </lineage>
</organism>
<protein>
    <submittedName>
        <fullName evidence="1">Major capsid protein</fullName>
    </submittedName>
</protein>
<evidence type="ECO:0000313" key="1">
    <source>
        <dbReference type="EMBL" id="EUJ56633.1"/>
    </source>
</evidence>
<comment type="caution">
    <text evidence="1">The sequence shown here is derived from an EMBL/GenBank/DDBJ whole genome shotgun (WGS) entry which is preliminary data.</text>
</comment>
<reference evidence="1 2" key="1">
    <citation type="submission" date="2012-12" db="EMBL/GenBank/DDBJ databases">
        <title>Novel taxa of Listeriaceae from agricultural environments in the United States.</title>
        <authorList>
            <person name="den Bakker H.C."/>
            <person name="Allred A."/>
            <person name="Warchocki S."/>
            <person name="Wright E.M."/>
            <person name="Burrell A."/>
            <person name="Nightingale K.K."/>
            <person name="Kephart D."/>
            <person name="Wiedmann M."/>
        </authorList>
    </citation>
    <scope>NUCLEOTIDE SEQUENCE [LARGE SCALE GENOMIC DNA]</scope>
    <source>
        <strain evidence="1 2">FSL S10-1203</strain>
    </source>
</reference>
<sequence length="82" mass="9456">MPIISIAEHKEKENEYRNEFVNAMKNGDEEKQVESFAQLSDAMMKRIMAEARDTFNQETNDVNVLASRGHNPLTSEEKNLLQ</sequence>
<proteinExistence type="predicted"/>
<evidence type="ECO:0000313" key="2">
    <source>
        <dbReference type="Proteomes" id="UP000019241"/>
    </source>
</evidence>
<accession>W7DYP3</accession>